<evidence type="ECO:0000256" key="6">
    <source>
        <dbReference type="SAM" id="Phobius"/>
    </source>
</evidence>
<dbReference type="FunFam" id="3.30.565.10:FF:000006">
    <property type="entry name" value="Sensor histidine kinase WalK"/>
    <property type="match status" value="1"/>
</dbReference>
<keyword evidence="5" id="KW-0418">Kinase</keyword>
<dbReference type="CDD" id="cd16922">
    <property type="entry name" value="HATPase_EvgS-ArcB-TorS-like"/>
    <property type="match status" value="1"/>
</dbReference>
<evidence type="ECO:0000256" key="1">
    <source>
        <dbReference type="ARBA" id="ARBA00000085"/>
    </source>
</evidence>
<organism evidence="8 9">
    <name type="scientific">Terricaulis silvestris</name>
    <dbReference type="NCBI Taxonomy" id="2686094"/>
    <lineage>
        <taxon>Bacteria</taxon>
        <taxon>Pseudomonadati</taxon>
        <taxon>Pseudomonadota</taxon>
        <taxon>Alphaproteobacteria</taxon>
        <taxon>Caulobacterales</taxon>
        <taxon>Caulobacteraceae</taxon>
        <taxon>Terricaulis</taxon>
    </lineage>
</organism>
<dbReference type="InterPro" id="IPR036097">
    <property type="entry name" value="HisK_dim/P_sf"/>
</dbReference>
<comment type="catalytic activity">
    <reaction evidence="1">
        <text>ATP + protein L-histidine = ADP + protein N-phospho-L-histidine.</text>
        <dbReference type="EC" id="2.7.13.3"/>
    </reaction>
</comment>
<dbReference type="GO" id="GO:0005886">
    <property type="term" value="C:plasma membrane"/>
    <property type="evidence" value="ECO:0007669"/>
    <property type="project" value="TreeGrafter"/>
</dbReference>
<evidence type="ECO:0000313" key="9">
    <source>
        <dbReference type="Proteomes" id="UP000431269"/>
    </source>
</evidence>
<dbReference type="PRINTS" id="PR00344">
    <property type="entry name" value="BCTRLSENSOR"/>
</dbReference>
<dbReference type="Gene3D" id="1.10.287.130">
    <property type="match status" value="1"/>
</dbReference>
<dbReference type="AlphaFoldDB" id="A0A6I6MW15"/>
<reference evidence="9" key="1">
    <citation type="submission" date="2019-12" db="EMBL/GenBank/DDBJ databases">
        <title>Complete genome of Terracaulis silvestris 0127_4.</title>
        <authorList>
            <person name="Vieira S."/>
            <person name="Riedel T."/>
            <person name="Sproer C."/>
            <person name="Pascual J."/>
            <person name="Boedeker C."/>
            <person name="Overmann J."/>
        </authorList>
    </citation>
    <scope>NUCLEOTIDE SEQUENCE [LARGE SCALE GENOMIC DNA]</scope>
    <source>
        <strain evidence="9">0127_4</strain>
    </source>
</reference>
<feature type="domain" description="Histidine kinase" evidence="7">
    <location>
        <begin position="226"/>
        <end position="448"/>
    </location>
</feature>
<dbReference type="Proteomes" id="UP000431269">
    <property type="component" value="Chromosome"/>
</dbReference>
<feature type="transmembrane region" description="Helical" evidence="6">
    <location>
        <begin position="82"/>
        <end position="104"/>
    </location>
</feature>
<protein>
    <recommendedName>
        <fullName evidence="2">histidine kinase</fullName>
        <ecNumber evidence="2">2.7.13.3</ecNumber>
    </recommendedName>
</protein>
<dbReference type="Pfam" id="PF00512">
    <property type="entry name" value="HisKA"/>
    <property type="match status" value="1"/>
</dbReference>
<gene>
    <name evidence="8" type="primary">pleC_1</name>
    <name evidence="8" type="ORF">DSM104635_02202</name>
</gene>
<evidence type="ECO:0000256" key="5">
    <source>
        <dbReference type="ARBA" id="ARBA00022777"/>
    </source>
</evidence>
<dbReference type="CDD" id="cd00082">
    <property type="entry name" value="HisKA"/>
    <property type="match status" value="1"/>
</dbReference>
<dbReference type="InterPro" id="IPR003661">
    <property type="entry name" value="HisK_dim/P_dom"/>
</dbReference>
<dbReference type="Pfam" id="PF02518">
    <property type="entry name" value="HATPase_c"/>
    <property type="match status" value="1"/>
</dbReference>
<evidence type="ECO:0000259" key="7">
    <source>
        <dbReference type="PROSITE" id="PS50109"/>
    </source>
</evidence>
<dbReference type="GO" id="GO:0000155">
    <property type="term" value="F:phosphorelay sensor kinase activity"/>
    <property type="evidence" value="ECO:0007669"/>
    <property type="project" value="InterPro"/>
</dbReference>
<dbReference type="Gene3D" id="3.30.565.10">
    <property type="entry name" value="Histidine kinase-like ATPase, C-terminal domain"/>
    <property type="match status" value="1"/>
</dbReference>
<keyword evidence="3" id="KW-0597">Phosphoprotein</keyword>
<name>A0A6I6MW15_9CAUL</name>
<keyword evidence="4 8" id="KW-0808">Transferase</keyword>
<dbReference type="SMART" id="SM00387">
    <property type="entry name" value="HATPase_c"/>
    <property type="match status" value="1"/>
</dbReference>
<dbReference type="InterPro" id="IPR004358">
    <property type="entry name" value="Sig_transdc_His_kin-like_C"/>
</dbReference>
<keyword evidence="6" id="KW-0812">Transmembrane</keyword>
<keyword evidence="9" id="KW-1185">Reference proteome</keyword>
<feature type="transmembrane region" description="Helical" evidence="6">
    <location>
        <begin position="110"/>
        <end position="128"/>
    </location>
</feature>
<proteinExistence type="predicted"/>
<evidence type="ECO:0000256" key="3">
    <source>
        <dbReference type="ARBA" id="ARBA00022553"/>
    </source>
</evidence>
<dbReference type="EMBL" id="CP047045">
    <property type="protein sequence ID" value="QGZ95353.1"/>
    <property type="molecule type" value="Genomic_DNA"/>
</dbReference>
<evidence type="ECO:0000313" key="8">
    <source>
        <dbReference type="EMBL" id="QGZ95353.1"/>
    </source>
</evidence>
<accession>A0A6I6MW15</accession>
<keyword evidence="6" id="KW-0472">Membrane</keyword>
<feature type="transmembrane region" description="Helical" evidence="6">
    <location>
        <begin position="45"/>
        <end position="62"/>
    </location>
</feature>
<dbReference type="GO" id="GO:0009927">
    <property type="term" value="F:histidine phosphotransfer kinase activity"/>
    <property type="evidence" value="ECO:0007669"/>
    <property type="project" value="TreeGrafter"/>
</dbReference>
<dbReference type="SMART" id="SM00388">
    <property type="entry name" value="HisKA"/>
    <property type="match status" value="1"/>
</dbReference>
<dbReference type="SUPFAM" id="SSF47384">
    <property type="entry name" value="Homodimeric domain of signal transducing histidine kinase"/>
    <property type="match status" value="1"/>
</dbReference>
<dbReference type="KEGG" id="tsv:DSM104635_02202"/>
<feature type="transmembrane region" description="Helical" evidence="6">
    <location>
        <begin position="135"/>
        <end position="154"/>
    </location>
</feature>
<dbReference type="InterPro" id="IPR003594">
    <property type="entry name" value="HATPase_dom"/>
</dbReference>
<evidence type="ECO:0000256" key="4">
    <source>
        <dbReference type="ARBA" id="ARBA00022679"/>
    </source>
</evidence>
<feature type="transmembrane region" description="Helical" evidence="6">
    <location>
        <begin position="160"/>
        <end position="178"/>
    </location>
</feature>
<dbReference type="PANTHER" id="PTHR43047">
    <property type="entry name" value="TWO-COMPONENT HISTIDINE PROTEIN KINASE"/>
    <property type="match status" value="1"/>
</dbReference>
<dbReference type="RefSeq" id="WP_158766218.1">
    <property type="nucleotide sequence ID" value="NZ_CP047045.1"/>
</dbReference>
<dbReference type="PROSITE" id="PS50109">
    <property type="entry name" value="HIS_KIN"/>
    <property type="match status" value="1"/>
</dbReference>
<dbReference type="PANTHER" id="PTHR43047:SF72">
    <property type="entry name" value="OSMOSENSING HISTIDINE PROTEIN KINASE SLN1"/>
    <property type="match status" value="1"/>
</dbReference>
<keyword evidence="6" id="KW-1133">Transmembrane helix</keyword>
<evidence type="ECO:0000256" key="2">
    <source>
        <dbReference type="ARBA" id="ARBA00012438"/>
    </source>
</evidence>
<sequence length="458" mass="48197">MILNFNDPTMLAAARGRHATLRWRTGVGVLFMAGSMAVLNSIAAGLSWFLVLCLAMAFDQVLAKSYIDSRGVDDRRTAGGLYARGSFFSICVFAAMPIALAAMGGGPGRVLGVLMAASSLVSVTLSTFQAPRFMLISSLPATAALLIIPLIPFGPAHADAFQATFGVGCGVAGFLAYMGRSAFNNTKMVAGWRAANAAAKERQLEAEVRRAEAEEANRAKSEFLAVMTHELRTPLNAVIGYAEMIQEDLAAEGRKDLGDDAGRITSSARHLLGLIDQILNMSSMDAGHEGLALRDVDVRRLIEDAVTNAQDEARAANNRISIRISADAERAHTDGNKLAVSLSALLSNAVKFTHNGLIAVTAEVEGHMNGDVLVIAVSDTGIGIAKEDLPRAFQPFTQIESATTRSKGGMGLGLSIAQRMAQALGGEITATSEFGSGSTFMIRLPMRENAAAPALAAA</sequence>
<dbReference type="InterPro" id="IPR005467">
    <property type="entry name" value="His_kinase_dom"/>
</dbReference>
<dbReference type="EC" id="2.7.13.3" evidence="2"/>
<dbReference type="InterPro" id="IPR036890">
    <property type="entry name" value="HATPase_C_sf"/>
</dbReference>
<dbReference type="SUPFAM" id="SSF55874">
    <property type="entry name" value="ATPase domain of HSP90 chaperone/DNA topoisomerase II/histidine kinase"/>
    <property type="match status" value="1"/>
</dbReference>